<dbReference type="RefSeq" id="WP_204497579.1">
    <property type="nucleotide sequence ID" value="NZ_JAFBDR010000002.1"/>
</dbReference>
<name>A0ABS2MWC4_9BACI</name>
<dbReference type="PANTHER" id="PTHR43364">
    <property type="entry name" value="NADH-SPECIFIC METHYLGLYOXAL REDUCTASE-RELATED"/>
    <property type="match status" value="1"/>
</dbReference>
<proteinExistence type="predicted"/>
<dbReference type="InterPro" id="IPR036812">
    <property type="entry name" value="NAD(P)_OxRdtase_dom_sf"/>
</dbReference>
<sequence>MRYRKLGKTGLNVSVIGLGTWQFGGEWGKNFAQEEVEGILKKAKGLGINLIDTAPSYGDHLSERLIGSAIENNSREDWIIATKFGHKYEGPLKRSDCFSPQEIVQQLDQSLMSLKTDYVDMYQFHSGSDESFKNDELWTVLEKQIQAGKIRHLGISLKDNDNMVQTDLASQVKADVIQTVYNRVDRKPEEGVFPSCHRQNLGVFARVPLASGLLSGKYKKDTKFTENDVRHRMDKEEMINKLNLVDDIRRKEVPKGMDMAQWSLAWCLKNPSVTSVIPGCKNIEQVELNAGAADLQI</sequence>
<dbReference type="Pfam" id="PF00248">
    <property type="entry name" value="Aldo_ket_red"/>
    <property type="match status" value="1"/>
</dbReference>
<dbReference type="InterPro" id="IPR023210">
    <property type="entry name" value="NADP_OxRdtase_dom"/>
</dbReference>
<dbReference type="InterPro" id="IPR050523">
    <property type="entry name" value="AKR_Detox_Biosynth"/>
</dbReference>
<keyword evidence="1" id="KW-0560">Oxidoreductase</keyword>
<feature type="domain" description="NADP-dependent oxidoreductase" evidence="2">
    <location>
        <begin position="16"/>
        <end position="296"/>
    </location>
</feature>
<reference evidence="3 4" key="1">
    <citation type="submission" date="2021-01" db="EMBL/GenBank/DDBJ databases">
        <title>Genomic Encyclopedia of Type Strains, Phase IV (KMG-IV): sequencing the most valuable type-strain genomes for metagenomic binning, comparative biology and taxonomic classification.</title>
        <authorList>
            <person name="Goeker M."/>
        </authorList>
    </citation>
    <scope>NUCLEOTIDE SEQUENCE [LARGE SCALE GENOMIC DNA]</scope>
    <source>
        <strain evidence="3 4">DSM 23711</strain>
    </source>
</reference>
<organism evidence="3 4">
    <name type="scientific">Aquibacillus albus</name>
    <dbReference type="NCBI Taxonomy" id="1168171"/>
    <lineage>
        <taxon>Bacteria</taxon>
        <taxon>Bacillati</taxon>
        <taxon>Bacillota</taxon>
        <taxon>Bacilli</taxon>
        <taxon>Bacillales</taxon>
        <taxon>Bacillaceae</taxon>
        <taxon>Aquibacillus</taxon>
    </lineage>
</organism>
<dbReference type="CDD" id="cd19086">
    <property type="entry name" value="AKR_AKR11C1"/>
    <property type="match status" value="1"/>
</dbReference>
<dbReference type="Gene3D" id="3.20.20.100">
    <property type="entry name" value="NADP-dependent oxidoreductase domain"/>
    <property type="match status" value="1"/>
</dbReference>
<dbReference type="EMBL" id="JAFBDR010000002">
    <property type="protein sequence ID" value="MBM7570151.1"/>
    <property type="molecule type" value="Genomic_DNA"/>
</dbReference>
<keyword evidence="4" id="KW-1185">Reference proteome</keyword>
<dbReference type="Proteomes" id="UP001296943">
    <property type="component" value="Unassembled WGS sequence"/>
</dbReference>
<evidence type="ECO:0000259" key="2">
    <source>
        <dbReference type="Pfam" id="PF00248"/>
    </source>
</evidence>
<protein>
    <submittedName>
        <fullName evidence="3">Aryl-alcohol dehydrogenase-like predicted oxidoreductase</fullName>
    </submittedName>
</protein>
<accession>A0ABS2MWC4</accession>
<evidence type="ECO:0000313" key="4">
    <source>
        <dbReference type="Proteomes" id="UP001296943"/>
    </source>
</evidence>
<evidence type="ECO:0000256" key="1">
    <source>
        <dbReference type="ARBA" id="ARBA00023002"/>
    </source>
</evidence>
<dbReference type="SUPFAM" id="SSF51430">
    <property type="entry name" value="NAD(P)-linked oxidoreductase"/>
    <property type="match status" value="1"/>
</dbReference>
<comment type="caution">
    <text evidence="3">The sequence shown here is derived from an EMBL/GenBank/DDBJ whole genome shotgun (WGS) entry which is preliminary data.</text>
</comment>
<gene>
    <name evidence="3" type="ORF">JOC48_000629</name>
</gene>
<dbReference type="PANTHER" id="PTHR43364:SF4">
    <property type="entry name" value="NAD(P)-LINKED OXIDOREDUCTASE SUPERFAMILY PROTEIN"/>
    <property type="match status" value="1"/>
</dbReference>
<evidence type="ECO:0000313" key="3">
    <source>
        <dbReference type="EMBL" id="MBM7570151.1"/>
    </source>
</evidence>